<proteinExistence type="predicted"/>
<dbReference type="AlphaFoldDB" id="A0A1F7Y2U0"/>
<accession>A0A1F7Y2U0</accession>
<sequence length="92" mass="10686">MDEVKKILRAVINGQSALKQGLLAEIKKLRVEFTSKHDSLQKEMRDGFRKVNDRLDKQGKSLAYLEDDAPTREEHDKMDKRVDKLEKKFASV</sequence>
<organism evidence="1 2">
    <name type="scientific">Candidatus Woesebacteria bacterium RIFCSPHIGHO2_01_FULL_38_26b</name>
    <dbReference type="NCBI Taxonomy" id="1802491"/>
    <lineage>
        <taxon>Bacteria</taxon>
        <taxon>Candidatus Woeseibacteriota</taxon>
    </lineage>
</organism>
<comment type="caution">
    <text evidence="1">The sequence shown here is derived from an EMBL/GenBank/DDBJ whole genome shotgun (WGS) entry which is preliminary data.</text>
</comment>
<protein>
    <submittedName>
        <fullName evidence="1">Uncharacterized protein</fullName>
    </submittedName>
</protein>
<name>A0A1F7Y2U0_9BACT</name>
<reference evidence="1 2" key="1">
    <citation type="journal article" date="2016" name="Nat. Commun.">
        <title>Thousands of microbial genomes shed light on interconnected biogeochemical processes in an aquifer system.</title>
        <authorList>
            <person name="Anantharaman K."/>
            <person name="Brown C.T."/>
            <person name="Hug L.A."/>
            <person name="Sharon I."/>
            <person name="Castelle C.J."/>
            <person name="Probst A.J."/>
            <person name="Thomas B.C."/>
            <person name="Singh A."/>
            <person name="Wilkins M.J."/>
            <person name="Karaoz U."/>
            <person name="Brodie E.L."/>
            <person name="Williams K.H."/>
            <person name="Hubbard S.S."/>
            <person name="Banfield J.F."/>
        </authorList>
    </citation>
    <scope>NUCLEOTIDE SEQUENCE [LARGE SCALE GENOMIC DNA]</scope>
</reference>
<gene>
    <name evidence="1" type="ORF">A2771_00450</name>
</gene>
<evidence type="ECO:0000313" key="2">
    <source>
        <dbReference type="Proteomes" id="UP000176741"/>
    </source>
</evidence>
<evidence type="ECO:0000313" key="1">
    <source>
        <dbReference type="EMBL" id="OGM21637.1"/>
    </source>
</evidence>
<dbReference type="Proteomes" id="UP000176741">
    <property type="component" value="Unassembled WGS sequence"/>
</dbReference>
<dbReference type="EMBL" id="MGGD01000004">
    <property type="protein sequence ID" value="OGM21637.1"/>
    <property type="molecule type" value="Genomic_DNA"/>
</dbReference>